<dbReference type="Proteomes" id="UP000694865">
    <property type="component" value="Unplaced"/>
</dbReference>
<dbReference type="RefSeq" id="XP_002732451.1">
    <property type="nucleotide sequence ID" value="XM_002732405.1"/>
</dbReference>
<accession>A0ABM0GLB9</accession>
<feature type="region of interest" description="Disordered" evidence="1">
    <location>
        <begin position="321"/>
        <end position="644"/>
    </location>
</feature>
<feature type="region of interest" description="Disordered" evidence="1">
    <location>
        <begin position="714"/>
        <end position="742"/>
    </location>
</feature>
<feature type="region of interest" description="Disordered" evidence="1">
    <location>
        <begin position="75"/>
        <end position="95"/>
    </location>
</feature>
<feature type="compositionally biased region" description="Basic and acidic residues" evidence="1">
    <location>
        <begin position="391"/>
        <end position="417"/>
    </location>
</feature>
<feature type="region of interest" description="Disordered" evidence="1">
    <location>
        <begin position="185"/>
        <end position="261"/>
    </location>
</feature>
<feature type="compositionally biased region" description="Polar residues" evidence="1">
    <location>
        <begin position="599"/>
        <end position="613"/>
    </location>
</feature>
<evidence type="ECO:0000256" key="1">
    <source>
        <dbReference type="SAM" id="MobiDB-lite"/>
    </source>
</evidence>
<name>A0ABM0GLB9_SACKO</name>
<feature type="compositionally biased region" description="Low complexity" evidence="1">
    <location>
        <begin position="513"/>
        <end position="549"/>
    </location>
</feature>
<feature type="compositionally biased region" description="Gly residues" evidence="1">
    <location>
        <begin position="79"/>
        <end position="89"/>
    </location>
</feature>
<feature type="compositionally biased region" description="Acidic residues" evidence="1">
    <location>
        <begin position="631"/>
        <end position="644"/>
    </location>
</feature>
<feature type="compositionally biased region" description="Basic and acidic residues" evidence="1">
    <location>
        <begin position="362"/>
        <end position="383"/>
    </location>
</feature>
<feature type="compositionally biased region" description="Basic and acidic residues" evidence="1">
    <location>
        <begin position="714"/>
        <end position="730"/>
    </location>
</feature>
<proteinExistence type="predicted"/>
<feature type="compositionally biased region" description="Basic and acidic residues" evidence="1">
    <location>
        <begin position="460"/>
        <end position="512"/>
    </location>
</feature>
<feature type="compositionally biased region" description="Low complexity" evidence="1">
    <location>
        <begin position="245"/>
        <end position="257"/>
    </location>
</feature>
<gene>
    <name evidence="3" type="primary">LOC100372907</name>
</gene>
<sequence length="742" mass="81727">MTISRSPYLKECSEMANMTPYLEELSEMTTMTPYLEELSEMATMTPYLEELSEMTTMTPYLEELSGGSRTFNNSFNSSFGGGTRGGNGEGANPKKRKKITCGLCHEEAPTCQRNWTYKNNKMSWFDSSKVTSFAKSALSNAQKSIDRVLDIQEEERAKQQKLLAALASQNKTGVHATKPAVTVSINSTVESPDKDQVVAAPVEKLDDPKNDNKNEDDHKNIDGCDEDEQDNKSGRRSNVPETIESSSLSRSTRTSKSQVLSGDGESFWGAFLTGSEEDKRLEKKYGKPQLSASSVPRKVELSTKRLGGVTSMNKTKKTELLIDNSSEHVSDVPVKGRDSNVQNVDTNVDKNIEQSLNKKSVIKSENEYEGSPKEDEILRKSTELEDDEKITEDMCQSKESTDSSKDSTDGFVKVDDKESFDEAAIKTSADEISTEESVQKTDLSDDEVVMVARNVVGTDDSMKPSKTEGGMRGEERTKKEVEMEKHDKVDIKEQVHEGDSKSEYSSEGHVTDDQSSFRSDSDFVVISDLNGSAPSSTNVSRSSPESSSPRHYPLCQGNGKQSPSDSDFSIISEEKAQENVQFDASSNTDIPAMLADASLNLSQRTSPTDTTGSEVHKYSSSGEEGSLKESADDEYEDGDGDVEVQVDELDKTLTETAMKSEMCHEDTMTASLEDSSASVESVKEVESATNENVHVEDDNLPESVTDIKVEQVTDAKVDNNTKNKEERTFNPEDAVQAEKLLK</sequence>
<protein>
    <submittedName>
        <fullName evidence="3">Dentin sialophosphoprotein-like</fullName>
    </submittedName>
</protein>
<organism evidence="2 3">
    <name type="scientific">Saccoglossus kowalevskii</name>
    <name type="common">Acorn worm</name>
    <dbReference type="NCBI Taxonomy" id="10224"/>
    <lineage>
        <taxon>Eukaryota</taxon>
        <taxon>Metazoa</taxon>
        <taxon>Hemichordata</taxon>
        <taxon>Enteropneusta</taxon>
        <taxon>Harrimaniidae</taxon>
        <taxon>Saccoglossus</taxon>
    </lineage>
</organism>
<dbReference type="GeneID" id="100372907"/>
<feature type="compositionally biased region" description="Basic and acidic residues" evidence="1">
    <location>
        <begin position="203"/>
        <end position="222"/>
    </location>
</feature>
<evidence type="ECO:0000313" key="3">
    <source>
        <dbReference type="RefSeq" id="XP_002732451.1"/>
    </source>
</evidence>
<reference evidence="3" key="1">
    <citation type="submission" date="2025-08" db="UniProtKB">
        <authorList>
            <consortium name="RefSeq"/>
        </authorList>
    </citation>
    <scope>IDENTIFICATION</scope>
    <source>
        <tissue evidence="3">Testes</tissue>
    </source>
</reference>
<feature type="compositionally biased region" description="Basic and acidic residues" evidence="1">
    <location>
        <begin position="321"/>
        <end position="338"/>
    </location>
</feature>
<evidence type="ECO:0000313" key="2">
    <source>
        <dbReference type="Proteomes" id="UP000694865"/>
    </source>
</evidence>
<feature type="non-terminal residue" evidence="3">
    <location>
        <position position="742"/>
    </location>
</feature>
<feature type="compositionally biased region" description="Polar residues" evidence="1">
    <location>
        <begin position="578"/>
        <end position="589"/>
    </location>
</feature>
<feature type="compositionally biased region" description="Polar residues" evidence="1">
    <location>
        <begin position="558"/>
        <end position="569"/>
    </location>
</feature>
<keyword evidence="2" id="KW-1185">Reference proteome</keyword>